<accession>A0ABD1YX51</accession>
<evidence type="ECO:0000313" key="2">
    <source>
        <dbReference type="Proteomes" id="UP001605036"/>
    </source>
</evidence>
<evidence type="ECO:0000313" key="1">
    <source>
        <dbReference type="EMBL" id="KAL2635356.1"/>
    </source>
</evidence>
<organism evidence="1 2">
    <name type="scientific">Riccia fluitans</name>
    <dbReference type="NCBI Taxonomy" id="41844"/>
    <lineage>
        <taxon>Eukaryota</taxon>
        <taxon>Viridiplantae</taxon>
        <taxon>Streptophyta</taxon>
        <taxon>Embryophyta</taxon>
        <taxon>Marchantiophyta</taxon>
        <taxon>Marchantiopsida</taxon>
        <taxon>Marchantiidae</taxon>
        <taxon>Marchantiales</taxon>
        <taxon>Ricciaceae</taxon>
        <taxon>Riccia</taxon>
    </lineage>
</organism>
<protein>
    <submittedName>
        <fullName evidence="1">Uncharacterized protein</fullName>
    </submittedName>
</protein>
<gene>
    <name evidence="1" type="ORF">R1flu_006835</name>
</gene>
<reference evidence="1 2" key="1">
    <citation type="submission" date="2024-09" db="EMBL/GenBank/DDBJ databases">
        <title>Chromosome-scale assembly of Riccia fluitans.</title>
        <authorList>
            <person name="Paukszto L."/>
            <person name="Sawicki J."/>
            <person name="Karawczyk K."/>
            <person name="Piernik-Szablinska J."/>
            <person name="Szczecinska M."/>
            <person name="Mazdziarz M."/>
        </authorList>
    </citation>
    <scope>NUCLEOTIDE SEQUENCE [LARGE SCALE GENOMIC DNA]</scope>
    <source>
        <strain evidence="1">Rf_01</strain>
        <tissue evidence="1">Aerial parts of the thallus</tissue>
    </source>
</reference>
<sequence>MCTRLQCRGVRPGSVFSPTQGIVSSSASSSSASLSFRPGHHMSFDLVCLPQFSWGGVHQLCGQPIFRISMAAGHRNLPRQGKQFARFFAGKEASESLI</sequence>
<name>A0ABD1YX51_9MARC</name>
<keyword evidence="2" id="KW-1185">Reference proteome</keyword>
<comment type="caution">
    <text evidence="1">The sequence shown here is derived from an EMBL/GenBank/DDBJ whole genome shotgun (WGS) entry which is preliminary data.</text>
</comment>
<dbReference type="EMBL" id="JBHFFA010000003">
    <property type="protein sequence ID" value="KAL2635356.1"/>
    <property type="molecule type" value="Genomic_DNA"/>
</dbReference>
<dbReference type="AlphaFoldDB" id="A0ABD1YX51"/>
<proteinExistence type="predicted"/>
<dbReference type="Proteomes" id="UP001605036">
    <property type="component" value="Unassembled WGS sequence"/>
</dbReference>